<accession>A0ABY8CVW2</accession>
<name>A0ABY8CVW2_9HYPH</name>
<feature type="region of interest" description="Disordered" evidence="1">
    <location>
        <begin position="8"/>
        <end position="36"/>
    </location>
</feature>
<reference evidence="2 3" key="1">
    <citation type="submission" date="2023-03" db="EMBL/GenBank/DDBJ databases">
        <authorList>
            <person name="Kaur S."/>
            <person name="Espinosa-Saiz D."/>
            <person name="Velazquez E."/>
            <person name="Menendez E."/>
            <person name="diCenzo G.C."/>
        </authorList>
    </citation>
    <scope>NUCLEOTIDE SEQUENCE [LARGE SCALE GENOMIC DNA]</scope>
    <source>
        <strain evidence="2 3">LMG 27395</strain>
    </source>
</reference>
<evidence type="ECO:0000313" key="3">
    <source>
        <dbReference type="Proteomes" id="UP001235547"/>
    </source>
</evidence>
<sequence>MSALTLAINNAATAERRRTGQARGQRTALRGEAAPHTADDGDVVLALLSRARSFIERMATKRQASNVNRNRVESRRQLAKLPVQVRNDLLLPEQPPIRTPDRNGWYGAATDHNV</sequence>
<dbReference type="RefSeq" id="WP_280733513.1">
    <property type="nucleotide sequence ID" value="NZ_CP120368.1"/>
</dbReference>
<organism evidence="2 3">
    <name type="scientific">Sinorhizobium numidicum</name>
    <dbReference type="NCBI Taxonomy" id="680248"/>
    <lineage>
        <taxon>Bacteria</taxon>
        <taxon>Pseudomonadati</taxon>
        <taxon>Pseudomonadota</taxon>
        <taxon>Alphaproteobacteria</taxon>
        <taxon>Hyphomicrobiales</taxon>
        <taxon>Rhizobiaceae</taxon>
        <taxon>Sinorhizobium/Ensifer group</taxon>
        <taxon>Sinorhizobium</taxon>
    </lineage>
</organism>
<dbReference type="Proteomes" id="UP001235547">
    <property type="component" value="Chromosome 1"/>
</dbReference>
<evidence type="ECO:0000313" key="2">
    <source>
        <dbReference type="EMBL" id="WEX82769.1"/>
    </source>
</evidence>
<protein>
    <submittedName>
        <fullName evidence="2">Uncharacterized protein</fullName>
    </submittedName>
</protein>
<feature type="region of interest" description="Disordered" evidence="1">
    <location>
        <begin position="91"/>
        <end position="114"/>
    </location>
</feature>
<gene>
    <name evidence="2" type="ORF">PYH38_005093</name>
</gene>
<proteinExistence type="predicted"/>
<keyword evidence="3" id="KW-1185">Reference proteome</keyword>
<dbReference type="EMBL" id="CP120371">
    <property type="protein sequence ID" value="WEX82769.1"/>
    <property type="molecule type" value="Genomic_DNA"/>
</dbReference>
<evidence type="ECO:0000256" key="1">
    <source>
        <dbReference type="SAM" id="MobiDB-lite"/>
    </source>
</evidence>